<accession>A0A1Y5FH72</accession>
<comment type="caution">
    <text evidence="2">The sequence shown here is derived from an EMBL/GenBank/DDBJ whole genome shotgun (WGS) entry which is preliminary data.</text>
</comment>
<protein>
    <submittedName>
        <fullName evidence="2">Uncharacterized protein</fullName>
    </submittedName>
</protein>
<name>A0A1Y5FH72_9BACT</name>
<reference evidence="3" key="1">
    <citation type="journal article" date="2017" name="Proc. Natl. Acad. Sci. U.S.A.">
        <title>Simulation of Deepwater Horizon oil plume reveals substrate specialization within a complex community of hydrocarbon-degraders.</title>
        <authorList>
            <person name="Hu P."/>
            <person name="Dubinsky E.A."/>
            <person name="Probst A.J."/>
            <person name="Wang J."/>
            <person name="Sieber C.M.K."/>
            <person name="Tom L.M."/>
            <person name="Gardinali P."/>
            <person name="Banfield J.F."/>
            <person name="Atlas R.M."/>
            <person name="Andersen G.L."/>
        </authorList>
    </citation>
    <scope>NUCLEOTIDE SEQUENCE [LARGE SCALE GENOMIC DNA]</scope>
</reference>
<dbReference type="AlphaFoldDB" id="A0A1Y5FH72"/>
<sequence>MRTKIVLFLLICNFSVKSQFDPTLIQIALTATQELAELHELLTEAKKTNESLKELNEFMEEADIRVQRAQRIEAWYTSLKELGDNDVKNLSALNSQIRDLKSQREEISSILERITRNSYKSKTEIIKAEKREKAARKRAKGAIVPSSSVSSSKSALLNRINGNTGHTAFESSLINANLNKLIIEQKKTNLLLEEQKVSRLKERLSIGEIVGALTGEDIQDGGVK</sequence>
<dbReference type="EMBL" id="MAAO01000001">
    <property type="protein sequence ID" value="OUS00322.1"/>
    <property type="molecule type" value="Genomic_DNA"/>
</dbReference>
<organism evidence="2 3">
    <name type="scientific">Halobacteriovorax marinus</name>
    <dbReference type="NCBI Taxonomy" id="97084"/>
    <lineage>
        <taxon>Bacteria</taxon>
        <taxon>Pseudomonadati</taxon>
        <taxon>Bdellovibrionota</taxon>
        <taxon>Bacteriovoracia</taxon>
        <taxon>Bacteriovoracales</taxon>
        <taxon>Halobacteriovoraceae</taxon>
        <taxon>Halobacteriovorax</taxon>
    </lineage>
</organism>
<feature type="coiled-coil region" evidence="1">
    <location>
        <begin position="35"/>
        <end position="117"/>
    </location>
</feature>
<keyword evidence="1" id="KW-0175">Coiled coil</keyword>
<dbReference type="Proteomes" id="UP000196531">
    <property type="component" value="Unassembled WGS sequence"/>
</dbReference>
<evidence type="ECO:0000313" key="2">
    <source>
        <dbReference type="EMBL" id="OUS00322.1"/>
    </source>
</evidence>
<evidence type="ECO:0000256" key="1">
    <source>
        <dbReference type="SAM" id="Coils"/>
    </source>
</evidence>
<evidence type="ECO:0000313" key="3">
    <source>
        <dbReference type="Proteomes" id="UP000196531"/>
    </source>
</evidence>
<gene>
    <name evidence="2" type="ORF">A9Q84_00280</name>
</gene>
<proteinExistence type="predicted"/>